<evidence type="ECO:0000256" key="5">
    <source>
        <dbReference type="ARBA" id="ARBA00022490"/>
    </source>
</evidence>
<evidence type="ECO:0000256" key="10">
    <source>
        <dbReference type="ARBA" id="ARBA00023270"/>
    </source>
</evidence>
<evidence type="ECO:0000256" key="4">
    <source>
        <dbReference type="ARBA" id="ARBA00012086"/>
    </source>
</evidence>
<reference evidence="16" key="1">
    <citation type="journal article" date="2023" name="ISME J.">
        <title>Emergence of putative energy parasites within Clostridia revealed by genome analysis of a novel endosymbiotic clade.</title>
        <authorList>
            <person name="Takahashi K."/>
            <person name="Kuwahara H."/>
            <person name="Horikawa Y."/>
            <person name="Izawa K."/>
            <person name="Kato D."/>
            <person name="Inagaki T."/>
            <person name="Yuki M."/>
            <person name="Ohkuma M."/>
            <person name="Hongoh Y."/>
        </authorList>
    </citation>
    <scope>NUCLEOTIDE SEQUENCE</scope>
    <source>
        <strain evidence="16">RsTa-C01</strain>
    </source>
</reference>
<dbReference type="CDD" id="cd00950">
    <property type="entry name" value="DHDPS"/>
    <property type="match status" value="1"/>
</dbReference>
<dbReference type="HAMAP" id="MF_00418">
    <property type="entry name" value="DapA"/>
    <property type="match status" value="1"/>
</dbReference>
<dbReference type="PANTHER" id="PTHR12128:SF66">
    <property type="entry name" value="4-HYDROXY-2-OXOGLUTARATE ALDOLASE, MITOCHONDRIAL"/>
    <property type="match status" value="1"/>
</dbReference>
<name>A0AA48I6B9_9FIRM</name>
<dbReference type="SMART" id="SM01130">
    <property type="entry name" value="DHDPS"/>
    <property type="match status" value="1"/>
</dbReference>
<feature type="site" description="Part of a proton relay during catalysis" evidence="12">
    <location>
        <position position="116"/>
    </location>
</feature>
<comment type="similarity">
    <text evidence="3 12 13">Belongs to the DapA family.</text>
</comment>
<protein>
    <recommendedName>
        <fullName evidence="4 12">4-hydroxy-tetrahydrodipicolinate synthase</fullName>
        <shortName evidence="12">HTPA synthase</shortName>
        <ecNumber evidence="4 12">4.3.3.7</ecNumber>
    </recommendedName>
</protein>
<accession>A0AA48I6B9</accession>
<evidence type="ECO:0000256" key="15">
    <source>
        <dbReference type="PIRSR" id="PIRSR001365-2"/>
    </source>
</evidence>
<comment type="function">
    <text evidence="1 12">Catalyzes the condensation of (S)-aspartate-beta-semialdehyde [(S)-ASA] and pyruvate to 4-hydroxy-tetrahydrodipicolinate (HTPA).</text>
</comment>
<dbReference type="SUPFAM" id="SSF51569">
    <property type="entry name" value="Aldolase"/>
    <property type="match status" value="1"/>
</dbReference>
<dbReference type="GO" id="GO:0009089">
    <property type="term" value="P:lysine biosynthetic process via diaminopimelate"/>
    <property type="evidence" value="ECO:0007669"/>
    <property type="project" value="UniProtKB-UniRule"/>
</dbReference>
<keyword evidence="8 12" id="KW-0457">Lysine biosynthesis</keyword>
<organism evidence="16">
    <name type="scientific">Candidatus Paraimprobicoccus trichonymphae</name>
    <dbReference type="NCBI Taxonomy" id="3033793"/>
    <lineage>
        <taxon>Bacteria</taxon>
        <taxon>Bacillati</taxon>
        <taxon>Bacillota</taxon>
        <taxon>Clostridia</taxon>
        <taxon>Candidatus Paraimprobicoccus</taxon>
    </lineage>
</organism>
<dbReference type="Gene3D" id="3.20.20.70">
    <property type="entry name" value="Aldolase class I"/>
    <property type="match status" value="1"/>
</dbReference>
<dbReference type="InterPro" id="IPR013785">
    <property type="entry name" value="Aldolase_TIM"/>
</dbReference>
<gene>
    <name evidence="12" type="primary">dapA</name>
    <name evidence="16" type="ORF">RsTaC01_0771</name>
</gene>
<evidence type="ECO:0000256" key="12">
    <source>
        <dbReference type="HAMAP-Rule" id="MF_00418"/>
    </source>
</evidence>
<dbReference type="Proteomes" id="UP001335720">
    <property type="component" value="Chromosome"/>
</dbReference>
<dbReference type="PROSITE" id="PS00665">
    <property type="entry name" value="DHDPS_1"/>
    <property type="match status" value="1"/>
</dbReference>
<dbReference type="InterPro" id="IPR020624">
    <property type="entry name" value="Schiff_base-form_aldolases_CS"/>
</dbReference>
<dbReference type="Pfam" id="PF00701">
    <property type="entry name" value="DHDPS"/>
    <property type="match status" value="1"/>
</dbReference>
<dbReference type="NCBIfam" id="TIGR00674">
    <property type="entry name" value="dapA"/>
    <property type="match status" value="1"/>
</dbReference>
<dbReference type="InterPro" id="IPR020625">
    <property type="entry name" value="Schiff_base-form_aldolases_AS"/>
</dbReference>
<evidence type="ECO:0000256" key="7">
    <source>
        <dbReference type="ARBA" id="ARBA00022915"/>
    </source>
</evidence>
<dbReference type="PIRSF" id="PIRSF001365">
    <property type="entry name" value="DHDPS"/>
    <property type="match status" value="1"/>
</dbReference>
<feature type="binding site" evidence="12 15">
    <location>
        <position position="212"/>
    </location>
    <ligand>
        <name>pyruvate</name>
        <dbReference type="ChEBI" id="CHEBI:15361"/>
    </ligand>
</feature>
<feature type="active site" description="Schiff-base intermediate with substrate" evidence="12 14">
    <location>
        <position position="170"/>
    </location>
</feature>
<comment type="caution">
    <text evidence="12">Was originally thought to be a dihydrodipicolinate synthase (DHDPS), catalyzing the condensation of (S)-aspartate-beta-semialdehyde [(S)-ASA] and pyruvate to dihydrodipicolinate (DHDP). However, it was shown in E.coli that the product of the enzymatic reaction is not dihydrodipicolinate but in fact (4S)-4-hydroxy-2,3,4,5-tetrahydro-(2S)-dipicolinic acid (HTPA), and that the consecutive dehydration reaction leading to DHDP is not spontaneous but catalyzed by DapB.</text>
</comment>
<dbReference type="InterPro" id="IPR002220">
    <property type="entry name" value="DapA-like"/>
</dbReference>
<feature type="site" description="Part of a proton relay during catalysis" evidence="12">
    <location>
        <position position="53"/>
    </location>
</feature>
<dbReference type="PRINTS" id="PR00146">
    <property type="entry name" value="DHPICSNTHASE"/>
</dbReference>
<evidence type="ECO:0000256" key="14">
    <source>
        <dbReference type="PIRSR" id="PIRSR001365-1"/>
    </source>
</evidence>
<dbReference type="GO" id="GO:0008840">
    <property type="term" value="F:4-hydroxy-tetrahydrodipicolinate synthase activity"/>
    <property type="evidence" value="ECO:0007669"/>
    <property type="project" value="UniProtKB-UniRule"/>
</dbReference>
<dbReference type="AlphaFoldDB" id="A0AA48I6B9"/>
<evidence type="ECO:0000256" key="11">
    <source>
        <dbReference type="ARBA" id="ARBA00047836"/>
    </source>
</evidence>
<keyword evidence="7 12" id="KW-0220">Diaminopimelate biosynthesis</keyword>
<comment type="catalytic activity">
    <reaction evidence="11 12">
        <text>L-aspartate 4-semialdehyde + pyruvate = (2S,4S)-4-hydroxy-2,3,4,5-tetrahydrodipicolinate + H2O + H(+)</text>
        <dbReference type="Rhea" id="RHEA:34171"/>
        <dbReference type="ChEBI" id="CHEBI:15361"/>
        <dbReference type="ChEBI" id="CHEBI:15377"/>
        <dbReference type="ChEBI" id="CHEBI:15378"/>
        <dbReference type="ChEBI" id="CHEBI:67139"/>
        <dbReference type="ChEBI" id="CHEBI:537519"/>
        <dbReference type="EC" id="4.3.3.7"/>
    </reaction>
</comment>
<evidence type="ECO:0000256" key="1">
    <source>
        <dbReference type="ARBA" id="ARBA00003294"/>
    </source>
</evidence>
<evidence type="ECO:0000256" key="13">
    <source>
        <dbReference type="PIRNR" id="PIRNR001365"/>
    </source>
</evidence>
<dbReference type="EC" id="4.3.3.7" evidence="4 12"/>
<comment type="subunit">
    <text evidence="12">Homotetramer; dimer of dimers.</text>
</comment>
<evidence type="ECO:0000256" key="9">
    <source>
        <dbReference type="ARBA" id="ARBA00023239"/>
    </source>
</evidence>
<dbReference type="EMBL" id="AP027925">
    <property type="protein sequence ID" value="BED92874.1"/>
    <property type="molecule type" value="Genomic_DNA"/>
</dbReference>
<sequence length="299" mass="33041">MELFIIKKVIFKGSAVAVVTPFKEDGSVNFGVLEKLIEFHIDNNTDAIVSCGTTGESATLSEKEYLEILDFTVKKVNKKIPVIAGSGSNNTKHALELSNQAEKLGVDGLVVVTPYYNKTSQLGLVRHYFHIADNINTPVILYNVPSRTGCNILPETYLKLSEHPNIIAVKEANGDISSVAKTISLCKKDLYVYSGNDDQTLPILSLGGIGVISVFANIFPRVSHDIVDKFFSGDIKSSMKLQIKYLKLMNSLFLDINPIPVKEALNILKFEVGKCRLPLVDLEHNNILKLKNILKSYTN</sequence>
<proteinExistence type="inferred from homology"/>
<dbReference type="KEGG" id="ptrh:RsTaC01_0771"/>
<evidence type="ECO:0000256" key="3">
    <source>
        <dbReference type="ARBA" id="ARBA00007592"/>
    </source>
</evidence>
<dbReference type="GO" id="GO:0005829">
    <property type="term" value="C:cytosol"/>
    <property type="evidence" value="ECO:0007669"/>
    <property type="project" value="TreeGrafter"/>
</dbReference>
<comment type="pathway">
    <text evidence="2 12">Amino-acid biosynthesis; L-lysine biosynthesis via DAP pathway; (S)-tetrahydrodipicolinate from L-aspartate: step 3/4.</text>
</comment>
<comment type="subcellular location">
    <subcellularLocation>
        <location evidence="12">Cytoplasm</location>
    </subcellularLocation>
</comment>
<evidence type="ECO:0000256" key="6">
    <source>
        <dbReference type="ARBA" id="ARBA00022605"/>
    </source>
</evidence>
<keyword evidence="5 12" id="KW-0963">Cytoplasm</keyword>
<evidence type="ECO:0000313" key="16">
    <source>
        <dbReference type="EMBL" id="BED92874.1"/>
    </source>
</evidence>
<feature type="active site" description="Proton donor/acceptor" evidence="12 14">
    <location>
        <position position="142"/>
    </location>
</feature>
<keyword evidence="9 12" id="KW-0456">Lyase</keyword>
<evidence type="ECO:0000256" key="8">
    <source>
        <dbReference type="ARBA" id="ARBA00023154"/>
    </source>
</evidence>
<evidence type="ECO:0000256" key="2">
    <source>
        <dbReference type="ARBA" id="ARBA00005120"/>
    </source>
</evidence>
<feature type="binding site" evidence="12 15">
    <location>
        <position position="54"/>
    </location>
    <ligand>
        <name>pyruvate</name>
        <dbReference type="ChEBI" id="CHEBI:15361"/>
    </ligand>
</feature>
<keyword evidence="10 12" id="KW-0704">Schiff base</keyword>
<dbReference type="GO" id="GO:0019877">
    <property type="term" value="P:diaminopimelate biosynthetic process"/>
    <property type="evidence" value="ECO:0007669"/>
    <property type="project" value="UniProtKB-UniRule"/>
</dbReference>
<dbReference type="InterPro" id="IPR005263">
    <property type="entry name" value="DapA"/>
</dbReference>
<dbReference type="PROSITE" id="PS00666">
    <property type="entry name" value="DHDPS_2"/>
    <property type="match status" value="1"/>
</dbReference>
<keyword evidence="6 12" id="KW-0028">Amino-acid biosynthesis</keyword>
<dbReference type="PANTHER" id="PTHR12128">
    <property type="entry name" value="DIHYDRODIPICOLINATE SYNTHASE"/>
    <property type="match status" value="1"/>
</dbReference>